<name>X1ABA0_9ZZZZ</name>
<protein>
    <recommendedName>
        <fullName evidence="1">PatA-like N-terminal domain-containing protein</fullName>
    </recommendedName>
</protein>
<reference evidence="2" key="1">
    <citation type="journal article" date="2014" name="Front. Microbiol.">
        <title>High frequency of phylogenetically diverse reductive dehalogenase-homologous genes in deep subseafloor sedimentary metagenomes.</title>
        <authorList>
            <person name="Kawai M."/>
            <person name="Futagami T."/>
            <person name="Toyoda A."/>
            <person name="Takaki Y."/>
            <person name="Nishi S."/>
            <person name="Hori S."/>
            <person name="Arai W."/>
            <person name="Tsubouchi T."/>
            <person name="Morono Y."/>
            <person name="Uchiyama I."/>
            <person name="Ito T."/>
            <person name="Fujiyama A."/>
            <person name="Inagaki F."/>
            <person name="Takami H."/>
        </authorList>
    </citation>
    <scope>NUCLEOTIDE SEQUENCE</scope>
    <source>
        <strain evidence="2">Expedition CK06-06</strain>
    </source>
</reference>
<gene>
    <name evidence="2" type="ORF">S01H4_31355</name>
</gene>
<comment type="caution">
    <text evidence="2">The sequence shown here is derived from an EMBL/GenBank/DDBJ whole genome shotgun (WGS) entry which is preliminary data.</text>
</comment>
<dbReference type="EMBL" id="BART01016281">
    <property type="protein sequence ID" value="GAG79725.1"/>
    <property type="molecule type" value="Genomic_DNA"/>
</dbReference>
<dbReference type="InterPro" id="IPR025497">
    <property type="entry name" value="PatA-like_N"/>
</dbReference>
<evidence type="ECO:0000259" key="1">
    <source>
        <dbReference type="Pfam" id="PF14332"/>
    </source>
</evidence>
<feature type="non-terminal residue" evidence="2">
    <location>
        <position position="200"/>
    </location>
</feature>
<evidence type="ECO:0000313" key="2">
    <source>
        <dbReference type="EMBL" id="GAG79725.1"/>
    </source>
</evidence>
<dbReference type="AlphaFoldDB" id="X1ABA0"/>
<accession>X1ABA0</accession>
<feature type="domain" description="PatA-like N-terminal" evidence="1">
    <location>
        <begin position="13"/>
        <end position="147"/>
    </location>
</feature>
<organism evidence="2">
    <name type="scientific">marine sediment metagenome</name>
    <dbReference type="NCBI Taxonomy" id="412755"/>
    <lineage>
        <taxon>unclassified sequences</taxon>
        <taxon>metagenomes</taxon>
        <taxon>ecological metagenomes</taxon>
    </lineage>
</organism>
<sequence length="200" mass="23580">MEHIGFYLRDIYFHKKSGPLIFKYEGLQRYLFFHDGFLVFAKITHPQELLGEVLFKLGKISRSTYSKIDSYIDPTLRLGESLMKEGLLSEDDLYAGLRYQMREITLNIFPFFDGKFRFQERSKFDEEEFKSKITIPDLIEEGIRRLKYHSKLEKFMVKKVLFPKSEDFIDRLTGEERKIIGTIDGSFSAGDLFHSGNFEP</sequence>
<proteinExistence type="predicted"/>
<dbReference type="Pfam" id="PF14332">
    <property type="entry name" value="DUF4388"/>
    <property type="match status" value="1"/>
</dbReference>